<dbReference type="CDD" id="cd06257">
    <property type="entry name" value="DnaJ"/>
    <property type="match status" value="1"/>
</dbReference>
<dbReference type="InterPro" id="IPR001623">
    <property type="entry name" value="DnaJ_domain"/>
</dbReference>
<dbReference type="InterPro" id="IPR004640">
    <property type="entry name" value="HscB"/>
</dbReference>
<keyword evidence="4" id="KW-1185">Reference proteome</keyword>
<accession>W2V351</accession>
<dbReference type="PANTHER" id="PTHR14021:SF15">
    <property type="entry name" value="IRON-SULFUR CLUSTER CO-CHAPERONE PROTEIN HSCB"/>
    <property type="match status" value="1"/>
</dbReference>
<evidence type="ECO:0000256" key="1">
    <source>
        <dbReference type="ARBA" id="ARBA00025596"/>
    </source>
</evidence>
<dbReference type="Gene3D" id="1.10.287.110">
    <property type="entry name" value="DnaJ domain"/>
    <property type="match status" value="1"/>
</dbReference>
<dbReference type="Proteomes" id="UP000018951">
    <property type="component" value="Unassembled WGS sequence"/>
</dbReference>
<name>W2V351_9RICK</name>
<comment type="function">
    <text evidence="1">Co-chaperone involved in the maturation of iron-sulfur cluster-containing proteins. Seems to help targeting proteins to be folded toward HscA.</text>
</comment>
<dbReference type="STRING" id="1401685.P857_1068"/>
<dbReference type="AlphaFoldDB" id="W2V351"/>
<dbReference type="InterPro" id="IPR036869">
    <property type="entry name" value="J_dom_sf"/>
</dbReference>
<protein>
    <submittedName>
        <fullName evidence="3">DnaJ domain protein</fullName>
    </submittedName>
</protein>
<gene>
    <name evidence="3" type="ORF">P857_1068</name>
</gene>
<proteinExistence type="predicted"/>
<evidence type="ECO:0000313" key="4">
    <source>
        <dbReference type="Proteomes" id="UP000018951"/>
    </source>
</evidence>
<dbReference type="EMBL" id="AXCJ01000001">
    <property type="protein sequence ID" value="ETO91888.1"/>
    <property type="molecule type" value="Genomic_DNA"/>
</dbReference>
<dbReference type="SMART" id="SM00271">
    <property type="entry name" value="DnaJ"/>
    <property type="match status" value="1"/>
</dbReference>
<feature type="domain" description="J" evidence="2">
    <location>
        <begin position="16"/>
        <end position="88"/>
    </location>
</feature>
<dbReference type="SUPFAM" id="SSF46565">
    <property type="entry name" value="Chaperone J-domain"/>
    <property type="match status" value="1"/>
</dbReference>
<organism evidence="3 4">
    <name type="scientific">Candidatus Xenolissoclinum pacificiensis L6</name>
    <dbReference type="NCBI Taxonomy" id="1401685"/>
    <lineage>
        <taxon>Bacteria</taxon>
        <taxon>Pseudomonadati</taxon>
        <taxon>Pseudomonadota</taxon>
        <taxon>Alphaproteobacteria</taxon>
        <taxon>Rickettsiales</taxon>
        <taxon>Anaplasmataceae</taxon>
        <taxon>Candidatus Xenolissoclinum</taxon>
    </lineage>
</organism>
<evidence type="ECO:0000259" key="2">
    <source>
        <dbReference type="PROSITE" id="PS50076"/>
    </source>
</evidence>
<comment type="caution">
    <text evidence="3">The sequence shown here is derived from an EMBL/GenBank/DDBJ whole genome shotgun (WGS) entry which is preliminary data.</text>
</comment>
<evidence type="ECO:0000313" key="3">
    <source>
        <dbReference type="EMBL" id="ETO91888.1"/>
    </source>
</evidence>
<dbReference type="PROSITE" id="PS50076">
    <property type="entry name" value="DNAJ_2"/>
    <property type="match status" value="1"/>
</dbReference>
<dbReference type="PANTHER" id="PTHR14021">
    <property type="entry name" value="IRON-SULFUR CLUSTER CO-CHAPERONE PROTEIN HSCB"/>
    <property type="match status" value="1"/>
</dbReference>
<reference evidence="3 4" key="1">
    <citation type="journal article" date="2013" name="PLoS ONE">
        <title>Bacterial endosymbiosis in a chordate host: long-term co-evolution and conservation of secondary metabolism.</title>
        <authorList>
            <person name="Kwan J.C."/>
            <person name="Schmidt E.W."/>
        </authorList>
    </citation>
    <scope>NUCLEOTIDE SEQUENCE [LARGE SCALE GENOMIC DNA]</scope>
    <source>
        <strain evidence="4">L6</strain>
    </source>
</reference>
<dbReference type="GO" id="GO:0001671">
    <property type="term" value="F:ATPase activator activity"/>
    <property type="evidence" value="ECO:0007669"/>
    <property type="project" value="InterPro"/>
</dbReference>
<sequence>MKVVDAVVEKAFFKQDYFTLFGLDLRFHINLERLDNAYTKLQKRYHPDRFSLKQEKIFFQKVILFINEGYNVLLNDIKRAQCILDILDVDYSDEVLSKYTGVFAEILTFKELNAEARDLNMLRVMYRKNADLFDENCKGEEKNHELLASIFVKLRFLYKLIYDTDTDH</sequence>
<dbReference type="GO" id="GO:0051087">
    <property type="term" value="F:protein-folding chaperone binding"/>
    <property type="evidence" value="ECO:0007669"/>
    <property type="project" value="InterPro"/>
</dbReference>
<dbReference type="GO" id="GO:0044571">
    <property type="term" value="P:[2Fe-2S] cluster assembly"/>
    <property type="evidence" value="ECO:0007669"/>
    <property type="project" value="InterPro"/>
</dbReference>